<dbReference type="SUPFAM" id="SSF47769">
    <property type="entry name" value="SAM/Pointed domain"/>
    <property type="match status" value="1"/>
</dbReference>
<dbReference type="InterPro" id="IPR038603">
    <property type="entry name" value="Znf_FCS_sf"/>
</dbReference>
<feature type="domain" description="FCS-type" evidence="10">
    <location>
        <begin position="888"/>
        <end position="922"/>
    </location>
</feature>
<feature type="region of interest" description="Disordered" evidence="8">
    <location>
        <begin position="383"/>
        <end position="524"/>
    </location>
</feature>
<evidence type="ECO:0008006" key="13">
    <source>
        <dbReference type="Google" id="ProtNLM"/>
    </source>
</evidence>
<dbReference type="EMBL" id="JAGEUA010000002">
    <property type="protein sequence ID" value="KAL1006583.1"/>
    <property type="molecule type" value="Genomic_DNA"/>
</dbReference>
<feature type="region of interest" description="Disordered" evidence="8">
    <location>
        <begin position="738"/>
        <end position="776"/>
    </location>
</feature>
<dbReference type="GO" id="GO:0008270">
    <property type="term" value="F:zinc ion binding"/>
    <property type="evidence" value="ECO:0007669"/>
    <property type="project" value="UniProtKB-KW"/>
</dbReference>
<feature type="compositionally biased region" description="Low complexity" evidence="8">
    <location>
        <begin position="98"/>
        <end position="139"/>
    </location>
</feature>
<dbReference type="Gene3D" id="1.10.150.50">
    <property type="entry name" value="Transcription Factor, Ets-1"/>
    <property type="match status" value="1"/>
</dbReference>
<dbReference type="Pfam" id="PF21319">
    <property type="entry name" value="zf-FCS_1"/>
    <property type="match status" value="1"/>
</dbReference>
<evidence type="ECO:0000256" key="3">
    <source>
        <dbReference type="ARBA" id="ARBA00022771"/>
    </source>
</evidence>
<evidence type="ECO:0000313" key="12">
    <source>
        <dbReference type="Proteomes" id="UP001557470"/>
    </source>
</evidence>
<evidence type="ECO:0000313" key="11">
    <source>
        <dbReference type="EMBL" id="KAL1006583.1"/>
    </source>
</evidence>
<accession>A0ABD0XCB0</accession>
<dbReference type="SMART" id="SM00454">
    <property type="entry name" value="SAM"/>
    <property type="match status" value="1"/>
</dbReference>
<dbReference type="InterPro" id="IPR013761">
    <property type="entry name" value="SAM/pointed_sf"/>
</dbReference>
<dbReference type="GO" id="GO:0003677">
    <property type="term" value="F:DNA binding"/>
    <property type="evidence" value="ECO:0007669"/>
    <property type="project" value="UniProtKB-KW"/>
</dbReference>
<feature type="region of interest" description="Disordered" evidence="8">
    <location>
        <begin position="670"/>
        <end position="717"/>
    </location>
</feature>
<comment type="subcellular location">
    <subcellularLocation>
        <location evidence="1">Nucleus</location>
    </subcellularLocation>
</comment>
<evidence type="ECO:0000256" key="1">
    <source>
        <dbReference type="ARBA" id="ARBA00004123"/>
    </source>
</evidence>
<feature type="region of interest" description="Disordered" evidence="8">
    <location>
        <begin position="869"/>
        <end position="890"/>
    </location>
</feature>
<dbReference type="Gene3D" id="3.30.60.160">
    <property type="match status" value="1"/>
</dbReference>
<dbReference type="PROSITE" id="PS51024">
    <property type="entry name" value="ZF_FCS"/>
    <property type="match status" value="1"/>
</dbReference>
<evidence type="ECO:0000256" key="7">
    <source>
        <dbReference type="PROSITE-ProRule" id="PRU00367"/>
    </source>
</evidence>
<comment type="caution">
    <text evidence="11">The sequence shown here is derived from an EMBL/GenBank/DDBJ whole genome shotgun (WGS) entry which is preliminary data.</text>
</comment>
<feature type="region of interest" description="Disordered" evidence="8">
    <location>
        <begin position="575"/>
        <end position="648"/>
    </location>
</feature>
<feature type="compositionally biased region" description="Pro residues" evidence="8">
    <location>
        <begin position="140"/>
        <end position="152"/>
    </location>
</feature>
<organism evidence="11 12">
    <name type="scientific">Umbra pygmaea</name>
    <name type="common">Eastern mudminnow</name>
    <dbReference type="NCBI Taxonomy" id="75934"/>
    <lineage>
        <taxon>Eukaryota</taxon>
        <taxon>Metazoa</taxon>
        <taxon>Chordata</taxon>
        <taxon>Craniata</taxon>
        <taxon>Vertebrata</taxon>
        <taxon>Euteleostomi</taxon>
        <taxon>Actinopterygii</taxon>
        <taxon>Neopterygii</taxon>
        <taxon>Teleostei</taxon>
        <taxon>Protacanthopterygii</taxon>
        <taxon>Esociformes</taxon>
        <taxon>Umbridae</taxon>
        <taxon>Umbra</taxon>
    </lineage>
</organism>
<proteinExistence type="predicted"/>
<keyword evidence="12" id="KW-1185">Reference proteome</keyword>
<dbReference type="InterPro" id="IPR050548">
    <property type="entry name" value="PcG_chromatin_remod_factors"/>
</dbReference>
<dbReference type="PANTHER" id="PTHR12247:SF88">
    <property type="entry name" value="POLYHOMEOTIC-LIKE PROTEIN 3"/>
    <property type="match status" value="1"/>
</dbReference>
<keyword evidence="5" id="KW-0238">DNA-binding</keyword>
<keyword evidence="4" id="KW-0862">Zinc</keyword>
<dbReference type="Pfam" id="PF00536">
    <property type="entry name" value="SAM_1"/>
    <property type="match status" value="1"/>
</dbReference>
<feature type="compositionally biased region" description="Polar residues" evidence="8">
    <location>
        <begin position="576"/>
        <end position="594"/>
    </location>
</feature>
<feature type="region of interest" description="Disordered" evidence="8">
    <location>
        <begin position="71"/>
        <end position="161"/>
    </location>
</feature>
<feature type="compositionally biased region" description="Low complexity" evidence="8">
    <location>
        <begin position="385"/>
        <end position="403"/>
    </location>
</feature>
<feature type="compositionally biased region" description="Acidic residues" evidence="8">
    <location>
        <begin position="628"/>
        <end position="644"/>
    </location>
</feature>
<evidence type="ECO:0000256" key="8">
    <source>
        <dbReference type="SAM" id="MobiDB-lite"/>
    </source>
</evidence>
<protein>
    <recommendedName>
        <fullName evidence="13">Polyhomeotic-like protein 3</fullName>
    </recommendedName>
</protein>
<feature type="compositionally biased region" description="Polar residues" evidence="8">
    <location>
        <begin position="701"/>
        <end position="714"/>
    </location>
</feature>
<keyword evidence="2" id="KW-0479">Metal-binding</keyword>
<evidence type="ECO:0000256" key="2">
    <source>
        <dbReference type="ARBA" id="ARBA00022723"/>
    </source>
</evidence>
<dbReference type="PANTHER" id="PTHR12247">
    <property type="entry name" value="POLYCOMB GROUP PROTEIN"/>
    <property type="match status" value="1"/>
</dbReference>
<feature type="compositionally biased region" description="Low complexity" evidence="8">
    <location>
        <begin position="508"/>
        <end position="520"/>
    </location>
</feature>
<evidence type="ECO:0000256" key="5">
    <source>
        <dbReference type="ARBA" id="ARBA00023125"/>
    </source>
</evidence>
<feature type="compositionally biased region" description="Low complexity" evidence="8">
    <location>
        <begin position="742"/>
        <end position="757"/>
    </location>
</feature>
<feature type="region of interest" description="Disordered" evidence="8">
    <location>
        <begin position="542"/>
        <end position="561"/>
    </location>
</feature>
<dbReference type="Proteomes" id="UP001557470">
    <property type="component" value="Unassembled WGS sequence"/>
</dbReference>
<dbReference type="InterPro" id="IPR012313">
    <property type="entry name" value="Znf_FCS"/>
</dbReference>
<name>A0ABD0XCB0_UMBPY</name>
<sequence length="1085" mass="117714">MGLRYVALVTMDTSWTARGPRFVRYRNFQLRYPRWFLLNGFSFHIDDSCLRFYDRFFDSCDHGSNLKPGGMDVDPALGSHTESTETGGGGTESNSPLALPGGPATHTPTTVTSTSPKLTPTASARLPLTPTFTSGSSSTPSPPKLTPTPPSPTSSSPTCKTLPSLMLLTHTPAFTSPPPSTNTLTTTTINHIPAPPMLTHCLPTPHHVPPPPYTPHTPTPTPSLVTSSCSTVSAITSPPTSSVTNSNMTSSFLTNGNARPAATTTSPPITPFHTPASRQVPRTVGTQSLLLANQSTVGTQSLLQANQSTVGTPSLLLANQSTVGTPSLLQANQSTSPVRQRLSQQALLLGQGPCSSRDQMLLRAQMLQSLTLRPSDPSVLTIPASLRLKPPSSLSSPVARPRTPLFPPLRPRPQPSAMKTDRQTTPPRQTSIPPPTLYPSVRSVPLRPRLHSPNGHRVAPPKHSPTPRPTTAVADRQALPSRQWTGPASSLSPHTPPKQTTPGQSQFTSSSRPLPLSSTSCFDRLPPASRQLQIIALSAGSTNHLSSHPRPTTNTHPSASVQSKRLVFESPPLQLEAQQQKTSDHTSAPPTCSPHSPLPSLPDQERCLEPHREVGRTTERAERQGIGGEEEGMEREMTGVEEEGERMMMEEQRRRMEVERVQEDAVTRLEEKTSFHQASPLDPQSKGEPDTQIHMPLDMTPNPSTQKHTTSSSEPGVALQTAAECSFAVPYQQDLCGNMSTQSDNQSVLSSLSSQSPPASPFNTPPCDPPPPLLPVSPNHPEILSLSQGCSETVSVSQREPWKNKVWPEGGRRILTHLVEGFVIHEGLQAFPVTRSSLLLGGQECVSHHGTPEGVALLTLTDTPEVLVHSSESEREGASTDDPLTGSRERQRGMLKCESCGKRGHAHSFHRSTRYCSTSCARRYNLGMSKRLRALSVGSRPEALSSENKVEPVPGKPLLLRLPREIWSAHRHDYEEEEGYAGPMTTRLERRAARQARRASEPAMTRNNPPMTPTDPTPAQWSVEQVWDFIHTLPGCGEVAEAFRVQEIDGQALLLLTEDHLMASMNIKLGPALKICAHINALRNR</sequence>
<evidence type="ECO:0000256" key="6">
    <source>
        <dbReference type="ARBA" id="ARBA00023242"/>
    </source>
</evidence>
<feature type="compositionally biased region" description="Polar residues" evidence="8">
    <location>
        <begin position="480"/>
        <end position="507"/>
    </location>
</feature>
<evidence type="ECO:0000259" key="9">
    <source>
        <dbReference type="PROSITE" id="PS50105"/>
    </source>
</evidence>
<keyword evidence="3 7" id="KW-0863">Zinc-finger</keyword>
<evidence type="ECO:0000256" key="4">
    <source>
        <dbReference type="ARBA" id="ARBA00022833"/>
    </source>
</evidence>
<dbReference type="InterPro" id="IPR001660">
    <property type="entry name" value="SAM"/>
</dbReference>
<gene>
    <name evidence="11" type="ORF">UPYG_G00074100</name>
</gene>
<feature type="compositionally biased region" description="Low complexity" evidence="8">
    <location>
        <begin position="258"/>
        <end position="267"/>
    </location>
</feature>
<feature type="compositionally biased region" description="Basic and acidic residues" evidence="8">
    <location>
        <begin position="603"/>
        <end position="623"/>
    </location>
</feature>
<feature type="compositionally biased region" description="Pro residues" evidence="8">
    <location>
        <begin position="404"/>
        <end position="414"/>
    </location>
</feature>
<evidence type="ECO:0000259" key="10">
    <source>
        <dbReference type="PROSITE" id="PS51024"/>
    </source>
</evidence>
<feature type="domain" description="SAM" evidence="9">
    <location>
        <begin position="1021"/>
        <end position="1085"/>
    </location>
</feature>
<dbReference type="PROSITE" id="PS50105">
    <property type="entry name" value="SAM_DOMAIN"/>
    <property type="match status" value="1"/>
</dbReference>
<keyword evidence="6" id="KW-0539">Nucleus</keyword>
<dbReference type="CDD" id="cd09577">
    <property type="entry name" value="SAM_Ph1_2_3"/>
    <property type="match status" value="1"/>
</dbReference>
<feature type="region of interest" description="Disordered" evidence="8">
    <location>
        <begin position="257"/>
        <end position="278"/>
    </location>
</feature>
<dbReference type="AlphaFoldDB" id="A0ABD0XCB0"/>
<feature type="region of interest" description="Disordered" evidence="8">
    <location>
        <begin position="997"/>
        <end position="1017"/>
    </location>
</feature>
<reference evidence="11 12" key="1">
    <citation type="submission" date="2024-06" db="EMBL/GenBank/DDBJ databases">
        <authorList>
            <person name="Pan Q."/>
            <person name="Wen M."/>
            <person name="Jouanno E."/>
            <person name="Zahm M."/>
            <person name="Klopp C."/>
            <person name="Cabau C."/>
            <person name="Louis A."/>
            <person name="Berthelot C."/>
            <person name="Parey E."/>
            <person name="Roest Crollius H."/>
            <person name="Montfort J."/>
            <person name="Robinson-Rechavi M."/>
            <person name="Bouchez O."/>
            <person name="Lampietro C."/>
            <person name="Lopez Roques C."/>
            <person name="Donnadieu C."/>
            <person name="Postlethwait J."/>
            <person name="Bobe J."/>
            <person name="Verreycken H."/>
            <person name="Guiguen Y."/>
        </authorList>
    </citation>
    <scope>NUCLEOTIDE SEQUENCE [LARGE SCALE GENOMIC DNA]</scope>
    <source>
        <strain evidence="11">Up_M1</strain>
        <tissue evidence="11">Testis</tissue>
    </source>
</reference>
<dbReference type="GO" id="GO:0005634">
    <property type="term" value="C:nucleus"/>
    <property type="evidence" value="ECO:0007669"/>
    <property type="project" value="UniProtKB-SubCell"/>
</dbReference>
<feature type="compositionally biased region" description="Pro residues" evidence="8">
    <location>
        <begin position="758"/>
        <end position="775"/>
    </location>
</feature>